<evidence type="ECO:0000259" key="10">
    <source>
        <dbReference type="Pfam" id="PF01447"/>
    </source>
</evidence>
<dbReference type="EMBL" id="JAUQTB010000003">
    <property type="protein sequence ID" value="MDO7906627.1"/>
    <property type="molecule type" value="Genomic_DNA"/>
</dbReference>
<evidence type="ECO:0000256" key="6">
    <source>
        <dbReference type="ARBA" id="ARBA00022801"/>
    </source>
</evidence>
<dbReference type="Gene3D" id="1.10.390.10">
    <property type="entry name" value="Neutral Protease Domain 2"/>
    <property type="match status" value="1"/>
</dbReference>
<dbReference type="InterPro" id="IPR023612">
    <property type="entry name" value="Peptidase_M4"/>
</dbReference>
<feature type="domain" description="FTP" evidence="12">
    <location>
        <begin position="104"/>
        <end position="145"/>
    </location>
</feature>
<dbReference type="InterPro" id="IPR013856">
    <property type="entry name" value="Peptidase_M4_domain"/>
</dbReference>
<dbReference type="RefSeq" id="WP_305023804.1">
    <property type="nucleotide sequence ID" value="NZ_JAUQTB010000003.1"/>
</dbReference>
<evidence type="ECO:0000259" key="12">
    <source>
        <dbReference type="Pfam" id="PF07504"/>
    </source>
</evidence>
<evidence type="ECO:0000256" key="5">
    <source>
        <dbReference type="ARBA" id="ARBA00022729"/>
    </source>
</evidence>
<sequence>MFIRKQHLGSAVLIAAGIWLAAVGADQAYADPAQAAAAQEKEAVSSLTAAGNSVYGLTSTVQPSLPESVYFTDLQSRPLKDERAVLRFIKEHRDAFGIAQPARDLEIVSVKKDAQGHTHYLFRQLYQGTPVYGTYFQIHLKAGQTIELAASRLRQELSARGLTMKADLSDQQAITALKREIERSSGLKMDWDGMLAFEKAASPSAQLMLYPDKVNGKDRLVYEVKAACMLPSPNQWTGYVDAGTGEVLDLYSQLQQAGDLELDAANQRTYDNAGYSGVTEPLQVYKMPETGEYAMIDMSKPIWQQGETRIKGIYTYEYAGTDSTSQAQTRLVTSGNPQFADLDAVDAHQNAGVVYDFYQKLSHVQGDASHDATAADTSKKKTSDVYSMNSIVHVPDLWQQRPAWDGAAWVNGMVLYGDGSGSVNGGVDCTSCALDIVAHEWTHGIMAVENGLEYRGQSGALNESFADVMGALIEADHDPADRQWWLIGEDSRADHRSLRNLKNPATAGAVASQPMNMQDYILTASDNGAVHLNSGIANHAAYQMIQGFAALLGEQKSRQAAAQMAYEVIQSYLTPVSNFRDAARGYREAAVHYAQQHPELKLSAEQAAAIVDQAWSSAGVQLADRVDPQDPAAVSAQLSAAATLSLPGLMTQPDPEPEQ</sequence>
<keyword evidence="6 9" id="KW-0378">Hydrolase</keyword>
<dbReference type="CDD" id="cd09597">
    <property type="entry name" value="M4_TLP"/>
    <property type="match status" value="1"/>
</dbReference>
<comment type="function">
    <text evidence="9">Extracellular zinc metalloprotease.</text>
</comment>
<dbReference type="PANTHER" id="PTHR33794">
    <property type="entry name" value="BACILLOLYSIN"/>
    <property type="match status" value="1"/>
</dbReference>
<dbReference type="SUPFAM" id="SSF55486">
    <property type="entry name" value="Metalloproteases ('zincins'), catalytic domain"/>
    <property type="match status" value="1"/>
</dbReference>
<dbReference type="InterPro" id="IPR050728">
    <property type="entry name" value="Zinc_Metalloprotease_M4"/>
</dbReference>
<evidence type="ECO:0000256" key="3">
    <source>
        <dbReference type="ARBA" id="ARBA00022670"/>
    </source>
</evidence>
<keyword evidence="14" id="KW-1185">Reference proteome</keyword>
<keyword evidence="8 9" id="KW-0482">Metalloprotease</keyword>
<dbReference type="EC" id="3.4.24.-" evidence="9"/>
<dbReference type="Pfam" id="PF02868">
    <property type="entry name" value="Peptidase_M4_C"/>
    <property type="match status" value="1"/>
</dbReference>
<dbReference type="InterPro" id="IPR011096">
    <property type="entry name" value="FTP_domain"/>
</dbReference>
<evidence type="ECO:0000256" key="4">
    <source>
        <dbReference type="ARBA" id="ARBA00022723"/>
    </source>
</evidence>
<accession>A0ABT9CFA9</accession>
<comment type="similarity">
    <text evidence="2 9">Belongs to the peptidase M4 family.</text>
</comment>
<comment type="caution">
    <text evidence="13">The sequence shown here is derived from an EMBL/GenBank/DDBJ whole genome shotgun (WGS) entry which is preliminary data.</text>
</comment>
<dbReference type="Pfam" id="PF07504">
    <property type="entry name" value="FTP"/>
    <property type="match status" value="1"/>
</dbReference>
<dbReference type="Proteomes" id="UP001240171">
    <property type="component" value="Unassembled WGS sequence"/>
</dbReference>
<dbReference type="Gene3D" id="3.10.170.10">
    <property type="match status" value="1"/>
</dbReference>
<gene>
    <name evidence="13" type="ORF">Q5741_09355</name>
</gene>
<feature type="signal peptide" evidence="9">
    <location>
        <begin position="1"/>
        <end position="21"/>
    </location>
</feature>
<comment type="subcellular location">
    <subcellularLocation>
        <location evidence="9">Secreted</location>
    </subcellularLocation>
</comment>
<evidence type="ECO:0000256" key="8">
    <source>
        <dbReference type="ARBA" id="ARBA00023049"/>
    </source>
</evidence>
<evidence type="ECO:0000259" key="11">
    <source>
        <dbReference type="Pfam" id="PF02868"/>
    </source>
</evidence>
<evidence type="ECO:0000313" key="13">
    <source>
        <dbReference type="EMBL" id="MDO7906627.1"/>
    </source>
</evidence>
<organism evidence="13 14">
    <name type="scientific">Paenibacillus lacisoli</name>
    <dbReference type="NCBI Taxonomy" id="3064525"/>
    <lineage>
        <taxon>Bacteria</taxon>
        <taxon>Bacillati</taxon>
        <taxon>Bacillota</taxon>
        <taxon>Bacilli</taxon>
        <taxon>Bacillales</taxon>
        <taxon>Paenibacillaceae</taxon>
        <taxon>Paenibacillus</taxon>
    </lineage>
</organism>
<evidence type="ECO:0000256" key="2">
    <source>
        <dbReference type="ARBA" id="ARBA00009388"/>
    </source>
</evidence>
<comment type="cofactor">
    <cofactor evidence="1 9">
        <name>Zn(2+)</name>
        <dbReference type="ChEBI" id="CHEBI:29105"/>
    </cofactor>
</comment>
<name>A0ABT9CFA9_9BACL</name>
<dbReference type="InterPro" id="IPR027268">
    <property type="entry name" value="Peptidase_M4/M1_CTD_sf"/>
</dbReference>
<evidence type="ECO:0000313" key="14">
    <source>
        <dbReference type="Proteomes" id="UP001240171"/>
    </source>
</evidence>
<keyword evidence="9" id="KW-0964">Secreted</keyword>
<dbReference type="Pfam" id="PF01447">
    <property type="entry name" value="Peptidase_M4"/>
    <property type="match status" value="1"/>
</dbReference>
<evidence type="ECO:0000256" key="7">
    <source>
        <dbReference type="ARBA" id="ARBA00022833"/>
    </source>
</evidence>
<dbReference type="PANTHER" id="PTHR33794:SF1">
    <property type="entry name" value="BACILLOLYSIN"/>
    <property type="match status" value="1"/>
</dbReference>
<keyword evidence="3 9" id="KW-0645">Protease</keyword>
<keyword evidence="4" id="KW-0479">Metal-binding</keyword>
<evidence type="ECO:0000256" key="9">
    <source>
        <dbReference type="RuleBase" id="RU366073"/>
    </source>
</evidence>
<feature type="domain" description="Peptidase M4" evidence="10">
    <location>
        <begin position="275"/>
        <end position="446"/>
    </location>
</feature>
<reference evidence="13 14" key="1">
    <citation type="submission" date="2023-07" db="EMBL/GenBank/DDBJ databases">
        <title>Paenibacillus sp. JX-17 nov. isolated from soil.</title>
        <authorList>
            <person name="Wan Y."/>
            <person name="Liu B."/>
        </authorList>
    </citation>
    <scope>NUCLEOTIDE SEQUENCE [LARGE SCALE GENOMIC DNA]</scope>
    <source>
        <strain evidence="13 14">JX-17</strain>
    </source>
</reference>
<keyword evidence="7 9" id="KW-0862">Zinc</keyword>
<dbReference type="InterPro" id="IPR001570">
    <property type="entry name" value="Peptidase_M4_C_domain"/>
</dbReference>
<protein>
    <recommendedName>
        <fullName evidence="9">Neutral metalloproteinase</fullName>
        <ecNumber evidence="9">3.4.24.-</ecNumber>
    </recommendedName>
</protein>
<evidence type="ECO:0000256" key="1">
    <source>
        <dbReference type="ARBA" id="ARBA00001947"/>
    </source>
</evidence>
<feature type="chain" id="PRO_5044991457" description="Neutral metalloproteinase" evidence="9">
    <location>
        <begin position="22"/>
        <end position="659"/>
    </location>
</feature>
<dbReference type="Gene3D" id="3.10.450.490">
    <property type="match status" value="1"/>
</dbReference>
<dbReference type="Gene3D" id="3.10.450.40">
    <property type="match status" value="1"/>
</dbReference>
<keyword evidence="5 9" id="KW-0732">Signal</keyword>
<feature type="domain" description="Peptidase M4 C-terminal" evidence="11">
    <location>
        <begin position="451"/>
        <end position="620"/>
    </location>
</feature>
<dbReference type="PRINTS" id="PR00730">
    <property type="entry name" value="THERMOLYSIN"/>
</dbReference>
<proteinExistence type="inferred from homology"/>